<keyword evidence="1" id="KW-0732">Signal</keyword>
<feature type="signal peptide" evidence="1">
    <location>
        <begin position="1"/>
        <end position="19"/>
    </location>
</feature>
<evidence type="ECO:0000256" key="1">
    <source>
        <dbReference type="SAM" id="SignalP"/>
    </source>
</evidence>
<protein>
    <submittedName>
        <fullName evidence="2">Uncharacterized protein</fullName>
    </submittedName>
</protein>
<organism evidence="2 3">
    <name type="scientific">Mortierella alpina</name>
    <name type="common">Oleaginous fungus</name>
    <name type="synonym">Mortierella renispora</name>
    <dbReference type="NCBI Taxonomy" id="64518"/>
    <lineage>
        <taxon>Eukaryota</taxon>
        <taxon>Fungi</taxon>
        <taxon>Fungi incertae sedis</taxon>
        <taxon>Mucoromycota</taxon>
        <taxon>Mortierellomycotina</taxon>
        <taxon>Mortierellomycetes</taxon>
        <taxon>Mortierellales</taxon>
        <taxon>Mortierellaceae</taxon>
        <taxon>Mortierella</taxon>
    </lineage>
</organism>
<gene>
    <name evidence="2" type="ORF">KVV02_007216</name>
</gene>
<dbReference type="EMBL" id="JAIFTL010000061">
    <property type="protein sequence ID" value="KAG9324646.1"/>
    <property type="molecule type" value="Genomic_DNA"/>
</dbReference>
<evidence type="ECO:0000313" key="2">
    <source>
        <dbReference type="EMBL" id="KAG9324646.1"/>
    </source>
</evidence>
<accession>A0A9P8A8M4</accession>
<dbReference type="Proteomes" id="UP000717515">
    <property type="component" value="Unassembled WGS sequence"/>
</dbReference>
<name>A0A9P8A8M4_MORAP</name>
<proteinExistence type="predicted"/>
<feature type="chain" id="PRO_5040240904" evidence="1">
    <location>
        <begin position="20"/>
        <end position="111"/>
    </location>
</feature>
<dbReference type="AlphaFoldDB" id="A0A9P8A8M4"/>
<reference evidence="2" key="1">
    <citation type="submission" date="2021-07" db="EMBL/GenBank/DDBJ databases">
        <title>Draft genome of Mortierella alpina, strain LL118, isolated from an aspen leaf litter sample.</title>
        <authorList>
            <person name="Yang S."/>
            <person name="Vinatzer B.A."/>
        </authorList>
    </citation>
    <scope>NUCLEOTIDE SEQUENCE</scope>
    <source>
        <strain evidence="2">LL118</strain>
    </source>
</reference>
<sequence>MRLSITIISLSALAWAASAQNQCNVDGKKGICVGTSYCSNGGGHSTAGYCPNDPRGVQCCTYDPCTISDHNPRGGTCIPESACTHGSVFAGRCGGPAQIKCCVTSPPYGRD</sequence>
<evidence type="ECO:0000313" key="3">
    <source>
        <dbReference type="Proteomes" id="UP000717515"/>
    </source>
</evidence>
<comment type="caution">
    <text evidence="2">The sequence shown here is derived from an EMBL/GenBank/DDBJ whole genome shotgun (WGS) entry which is preliminary data.</text>
</comment>